<feature type="transmembrane region" description="Helical" evidence="9">
    <location>
        <begin position="91"/>
        <end position="111"/>
    </location>
</feature>
<feature type="transmembrane region" description="Helical" evidence="9">
    <location>
        <begin position="159"/>
        <end position="178"/>
    </location>
</feature>
<feature type="transmembrane region" description="Helical" evidence="9">
    <location>
        <begin position="117"/>
        <end position="138"/>
    </location>
</feature>
<evidence type="ECO:0000256" key="3">
    <source>
        <dbReference type="ARBA" id="ARBA00022449"/>
    </source>
</evidence>
<feature type="transmembrane region" description="Helical" evidence="9">
    <location>
        <begin position="190"/>
        <end position="209"/>
    </location>
</feature>
<keyword evidence="7" id="KW-0406">Ion transport</keyword>
<dbReference type="EMBL" id="WJBC01000008">
    <property type="protein sequence ID" value="MBC3804246.1"/>
    <property type="molecule type" value="Genomic_DNA"/>
</dbReference>
<keyword evidence="3" id="KW-0050">Antiport</keyword>
<dbReference type="Proteomes" id="UP000603234">
    <property type="component" value="Unassembled WGS sequence"/>
</dbReference>
<keyword evidence="5 9" id="KW-0812">Transmembrane</keyword>
<evidence type="ECO:0000256" key="8">
    <source>
        <dbReference type="ARBA" id="ARBA00023136"/>
    </source>
</evidence>
<keyword evidence="2" id="KW-0813">Transport</keyword>
<name>A0ABR6WUI2_9FIRM</name>
<feature type="transmembrane region" description="Helical" evidence="9">
    <location>
        <begin position="31"/>
        <end position="49"/>
    </location>
</feature>
<keyword evidence="8 9" id="KW-0472">Membrane</keyword>
<gene>
    <name evidence="11" type="ORF">GH808_07340</name>
</gene>
<accession>A0ABR6WUI2</accession>
<dbReference type="PANTHER" id="PTHR32507:SF0">
    <property type="entry name" value="NA(+)_H(+) ANTIPORTER 2-RELATED"/>
    <property type="match status" value="1"/>
</dbReference>
<feature type="transmembrane region" description="Helical" evidence="9">
    <location>
        <begin position="6"/>
        <end position="22"/>
    </location>
</feature>
<dbReference type="InterPro" id="IPR038770">
    <property type="entry name" value="Na+/solute_symporter_sf"/>
</dbReference>
<evidence type="ECO:0000256" key="4">
    <source>
        <dbReference type="ARBA" id="ARBA00022475"/>
    </source>
</evidence>
<comment type="caution">
    <text evidence="11">The sequence shown here is derived from an EMBL/GenBank/DDBJ whole genome shotgun (WGS) entry which is preliminary data.</text>
</comment>
<organism evidence="11 12">
    <name type="scientific">Acetobacterium fimetarium</name>
    <dbReference type="NCBI Taxonomy" id="52691"/>
    <lineage>
        <taxon>Bacteria</taxon>
        <taxon>Bacillati</taxon>
        <taxon>Bacillota</taxon>
        <taxon>Clostridia</taxon>
        <taxon>Eubacteriales</taxon>
        <taxon>Eubacteriaceae</taxon>
        <taxon>Acetobacterium</taxon>
    </lineage>
</organism>
<feature type="domain" description="Cation/H+ exchanger transmembrane" evidence="10">
    <location>
        <begin position="14"/>
        <end position="393"/>
    </location>
</feature>
<reference evidence="11 12" key="1">
    <citation type="journal article" date="2020" name="mSystems">
        <title>Defining Genomic and Predicted Metabolic Features of the Acetobacterium Genus.</title>
        <authorList>
            <person name="Ross D.E."/>
            <person name="Marshall C.W."/>
            <person name="Gulliver D."/>
            <person name="May H.D."/>
            <person name="Norman R.S."/>
        </authorList>
    </citation>
    <scope>NUCLEOTIDE SEQUENCE [LARGE SCALE GENOMIC DNA]</scope>
    <source>
        <strain evidence="11 12">DSM 8238</strain>
    </source>
</reference>
<feature type="transmembrane region" description="Helical" evidence="9">
    <location>
        <begin position="367"/>
        <end position="385"/>
    </location>
</feature>
<feature type="transmembrane region" description="Helical" evidence="9">
    <location>
        <begin position="281"/>
        <end position="301"/>
    </location>
</feature>
<evidence type="ECO:0000256" key="6">
    <source>
        <dbReference type="ARBA" id="ARBA00022989"/>
    </source>
</evidence>
<keyword evidence="12" id="KW-1185">Reference proteome</keyword>
<feature type="transmembrane region" description="Helical" evidence="9">
    <location>
        <begin position="340"/>
        <end position="361"/>
    </location>
</feature>
<protein>
    <submittedName>
        <fullName evidence="11">Sodium:proton antiporter</fullName>
    </submittedName>
</protein>
<dbReference type="Gene3D" id="1.20.1530.20">
    <property type="match status" value="1"/>
</dbReference>
<evidence type="ECO:0000259" key="10">
    <source>
        <dbReference type="Pfam" id="PF00999"/>
    </source>
</evidence>
<evidence type="ECO:0000256" key="1">
    <source>
        <dbReference type="ARBA" id="ARBA00004651"/>
    </source>
</evidence>
<dbReference type="Pfam" id="PF00999">
    <property type="entry name" value="Na_H_Exchanger"/>
    <property type="match status" value="1"/>
</dbReference>
<feature type="transmembrane region" description="Helical" evidence="9">
    <location>
        <begin position="55"/>
        <end position="71"/>
    </location>
</feature>
<evidence type="ECO:0000313" key="12">
    <source>
        <dbReference type="Proteomes" id="UP000603234"/>
    </source>
</evidence>
<keyword evidence="4" id="KW-1003">Cell membrane</keyword>
<feature type="transmembrane region" description="Helical" evidence="9">
    <location>
        <begin position="307"/>
        <end position="328"/>
    </location>
</feature>
<evidence type="ECO:0000256" key="9">
    <source>
        <dbReference type="SAM" id="Phobius"/>
    </source>
</evidence>
<sequence length="405" mass="43516">MADNLMRILAIITFLGIGLTQVSKKIHIPDVVLYIAAGIIVGPTVLNIIDFSDYAVINQLILSFGAAYILFDGGREIELAVLNEVKVTIGLLATVAVLLSAVITGFFAWQILHIDFIYALLLGAVIASTDPSVLVPLFKHMNISPKLKQTIISESAFNDAAGAIITFAIVGIAAGGGFSVGGSLLDLVKTAGGGILVGVIIGYVANLFVGEGKYGVFRGFSAEMAIAAVLAAYVFSDSIGVSGFMAAFTVGMVCANKHLFKLETHHAGHEKHEKFKDVTISLLRMLIFMLLGIQMNFVIISQYWVQALLVILAFVFLARPISVLLTVPLDRKAKWNIREIAYLCWTRETGVIPAALAGMLITMNVPNAQLISAVTSIAIIITLTFQASTAKYFAKVLRLEVEPKK</sequence>
<feature type="transmembrane region" description="Helical" evidence="9">
    <location>
        <begin position="216"/>
        <end position="235"/>
    </location>
</feature>
<comment type="subcellular location">
    <subcellularLocation>
        <location evidence="1">Cell membrane</location>
        <topology evidence="1">Multi-pass membrane protein</topology>
    </subcellularLocation>
</comment>
<dbReference type="InterPro" id="IPR006153">
    <property type="entry name" value="Cation/H_exchanger_TM"/>
</dbReference>
<evidence type="ECO:0000256" key="7">
    <source>
        <dbReference type="ARBA" id="ARBA00023065"/>
    </source>
</evidence>
<dbReference type="PANTHER" id="PTHR32507">
    <property type="entry name" value="NA(+)/H(+) ANTIPORTER 1"/>
    <property type="match status" value="1"/>
</dbReference>
<proteinExistence type="predicted"/>
<evidence type="ECO:0000256" key="5">
    <source>
        <dbReference type="ARBA" id="ARBA00022692"/>
    </source>
</evidence>
<keyword evidence="6 9" id="KW-1133">Transmembrane helix</keyword>
<evidence type="ECO:0000313" key="11">
    <source>
        <dbReference type="EMBL" id="MBC3804246.1"/>
    </source>
</evidence>
<evidence type="ECO:0000256" key="2">
    <source>
        <dbReference type="ARBA" id="ARBA00022448"/>
    </source>
</evidence>